<dbReference type="SUPFAM" id="SSF48498">
    <property type="entry name" value="Tetracyclin repressor-like, C-terminal domain"/>
    <property type="match status" value="1"/>
</dbReference>
<keyword evidence="2 4" id="KW-0238">DNA-binding</keyword>
<name>A0A4Y9R4I2_9MICO</name>
<dbReference type="PRINTS" id="PR00455">
    <property type="entry name" value="HTHTETR"/>
</dbReference>
<dbReference type="GO" id="GO:0000976">
    <property type="term" value="F:transcription cis-regulatory region binding"/>
    <property type="evidence" value="ECO:0007669"/>
    <property type="project" value="TreeGrafter"/>
</dbReference>
<comment type="caution">
    <text evidence="6">The sequence shown here is derived from an EMBL/GenBank/DDBJ whole genome shotgun (WGS) entry which is preliminary data.</text>
</comment>
<protein>
    <submittedName>
        <fullName evidence="6">TetR/AcrR family transcriptional regulator</fullName>
    </submittedName>
</protein>
<organism evidence="6 7">
    <name type="scientific">Orlajensenia leifsoniae</name>
    <dbReference type="NCBI Taxonomy" id="2561933"/>
    <lineage>
        <taxon>Bacteria</taxon>
        <taxon>Bacillati</taxon>
        <taxon>Actinomycetota</taxon>
        <taxon>Actinomycetes</taxon>
        <taxon>Micrococcales</taxon>
        <taxon>Microbacteriaceae</taxon>
        <taxon>Orlajensenia</taxon>
    </lineage>
</organism>
<proteinExistence type="predicted"/>
<feature type="DNA-binding region" description="H-T-H motif" evidence="4">
    <location>
        <begin position="37"/>
        <end position="56"/>
    </location>
</feature>
<gene>
    <name evidence="6" type="ORF">E4M00_10160</name>
</gene>
<evidence type="ECO:0000256" key="4">
    <source>
        <dbReference type="PROSITE-ProRule" id="PRU00335"/>
    </source>
</evidence>
<dbReference type="InterPro" id="IPR050109">
    <property type="entry name" value="HTH-type_TetR-like_transc_reg"/>
</dbReference>
<keyword evidence="7" id="KW-1185">Reference proteome</keyword>
<evidence type="ECO:0000313" key="6">
    <source>
        <dbReference type="EMBL" id="TFV98355.1"/>
    </source>
</evidence>
<feature type="domain" description="HTH tetR-type" evidence="5">
    <location>
        <begin position="15"/>
        <end position="74"/>
    </location>
</feature>
<dbReference type="PROSITE" id="PS50977">
    <property type="entry name" value="HTH_TETR_2"/>
    <property type="match status" value="1"/>
</dbReference>
<dbReference type="InterPro" id="IPR009057">
    <property type="entry name" value="Homeodomain-like_sf"/>
</dbReference>
<sequence>MTEKPKANRGPSAGPANRAALIAAAREVFSESGLDAPLSAVAKRADVGQGSLYRHFPDRIALAVAVFDDNIAELETLAAASDSTLVELFDGIAEQAMSSTALIELTAAARHDERAEHLASRMTTLVDALVIRDRASGRIRSAVTTEDVMLAIGMLAFLLAKTDADDRPHVAERARGIFRAAFTEG</sequence>
<dbReference type="PANTHER" id="PTHR30055:SF234">
    <property type="entry name" value="HTH-TYPE TRANSCRIPTIONAL REGULATOR BETI"/>
    <property type="match status" value="1"/>
</dbReference>
<dbReference type="GO" id="GO:0003700">
    <property type="term" value="F:DNA-binding transcription factor activity"/>
    <property type="evidence" value="ECO:0007669"/>
    <property type="project" value="TreeGrafter"/>
</dbReference>
<dbReference type="SUPFAM" id="SSF46689">
    <property type="entry name" value="Homeodomain-like"/>
    <property type="match status" value="1"/>
</dbReference>
<dbReference type="AlphaFoldDB" id="A0A4Y9R4I2"/>
<dbReference type="PANTHER" id="PTHR30055">
    <property type="entry name" value="HTH-TYPE TRANSCRIPTIONAL REGULATOR RUTR"/>
    <property type="match status" value="1"/>
</dbReference>
<dbReference type="Proteomes" id="UP000298127">
    <property type="component" value="Unassembled WGS sequence"/>
</dbReference>
<evidence type="ECO:0000256" key="3">
    <source>
        <dbReference type="ARBA" id="ARBA00023163"/>
    </source>
</evidence>
<dbReference type="RefSeq" id="WP_135120343.1">
    <property type="nucleotide sequence ID" value="NZ_SPQZ01000003.1"/>
</dbReference>
<reference evidence="6 7" key="1">
    <citation type="journal article" date="2018" name="J. Microbiol.">
        <title>Leifsonia flava sp. nov., a novel actinobacterium isolated from the rhizosphere of Aquilegia viridiflora.</title>
        <authorList>
            <person name="Cai Y."/>
            <person name="Tao W.Z."/>
            <person name="Ma Y.J."/>
            <person name="Cheng J."/>
            <person name="Zhang M.Y."/>
            <person name="Zhang Y.X."/>
        </authorList>
    </citation>
    <scope>NUCLEOTIDE SEQUENCE [LARGE SCALE GENOMIC DNA]</scope>
    <source>
        <strain evidence="6 7">SYP-B2174</strain>
    </source>
</reference>
<keyword evidence="3" id="KW-0804">Transcription</keyword>
<accession>A0A4Y9R4I2</accession>
<evidence type="ECO:0000259" key="5">
    <source>
        <dbReference type="PROSITE" id="PS50977"/>
    </source>
</evidence>
<evidence type="ECO:0000313" key="7">
    <source>
        <dbReference type="Proteomes" id="UP000298127"/>
    </source>
</evidence>
<keyword evidence="1" id="KW-0805">Transcription regulation</keyword>
<dbReference type="Gene3D" id="1.10.357.10">
    <property type="entry name" value="Tetracycline Repressor, domain 2"/>
    <property type="match status" value="1"/>
</dbReference>
<dbReference type="EMBL" id="SPQZ01000003">
    <property type="protein sequence ID" value="TFV98355.1"/>
    <property type="molecule type" value="Genomic_DNA"/>
</dbReference>
<evidence type="ECO:0000256" key="2">
    <source>
        <dbReference type="ARBA" id="ARBA00023125"/>
    </source>
</evidence>
<evidence type="ECO:0000256" key="1">
    <source>
        <dbReference type="ARBA" id="ARBA00023015"/>
    </source>
</evidence>
<dbReference type="InterPro" id="IPR001647">
    <property type="entry name" value="HTH_TetR"/>
</dbReference>
<dbReference type="InterPro" id="IPR036271">
    <property type="entry name" value="Tet_transcr_reg_TetR-rel_C_sf"/>
</dbReference>
<dbReference type="Pfam" id="PF00440">
    <property type="entry name" value="TetR_N"/>
    <property type="match status" value="1"/>
</dbReference>